<name>A0A285TNW4_9HYPH</name>
<keyword evidence="1" id="KW-0175">Coiled coil</keyword>
<gene>
    <name evidence="2" type="ORF">SAMN05421512_113222</name>
    <name evidence="3" type="ORF">SAMN05421512_12030</name>
</gene>
<accession>A0A285TNW4</accession>
<proteinExistence type="predicted"/>
<organism evidence="2 4">
    <name type="scientific">Stappia indica</name>
    <dbReference type="NCBI Taxonomy" id="538381"/>
    <lineage>
        <taxon>Bacteria</taxon>
        <taxon>Pseudomonadati</taxon>
        <taxon>Pseudomonadota</taxon>
        <taxon>Alphaproteobacteria</taxon>
        <taxon>Hyphomicrobiales</taxon>
        <taxon>Stappiaceae</taxon>
        <taxon>Stappia</taxon>
    </lineage>
</organism>
<protein>
    <submittedName>
        <fullName evidence="2">Uncharacterized protein</fullName>
    </submittedName>
</protein>
<evidence type="ECO:0000256" key="1">
    <source>
        <dbReference type="SAM" id="Coils"/>
    </source>
</evidence>
<feature type="coiled-coil region" evidence="1">
    <location>
        <begin position="2"/>
        <end position="29"/>
    </location>
</feature>
<dbReference type="Proteomes" id="UP000219331">
    <property type="component" value="Unassembled WGS sequence"/>
</dbReference>
<evidence type="ECO:0000313" key="3">
    <source>
        <dbReference type="EMBL" id="SOC27690.1"/>
    </source>
</evidence>
<keyword evidence="4" id="KW-1185">Reference proteome</keyword>
<dbReference type="AlphaFoldDB" id="A0A285TNW4"/>
<evidence type="ECO:0000313" key="2">
    <source>
        <dbReference type="EMBL" id="SOC24467.1"/>
    </source>
</evidence>
<dbReference type="EMBL" id="OBML01000020">
    <property type="protein sequence ID" value="SOC27690.1"/>
    <property type="molecule type" value="Genomic_DNA"/>
</dbReference>
<reference evidence="2 4" key="1">
    <citation type="submission" date="2017-08" db="EMBL/GenBank/DDBJ databases">
        <authorList>
            <person name="de Groot N.N."/>
        </authorList>
    </citation>
    <scope>NUCLEOTIDE SEQUENCE [LARGE SCALE GENOMIC DNA]</scope>
    <source>
        <strain evidence="2 4">USBA 352</strain>
    </source>
</reference>
<dbReference type="EMBL" id="OBML01000013">
    <property type="protein sequence ID" value="SOC24467.1"/>
    <property type="molecule type" value="Genomic_DNA"/>
</dbReference>
<dbReference type="RefSeq" id="WP_097176395.1">
    <property type="nucleotide sequence ID" value="NZ_OBML01000013.1"/>
</dbReference>
<evidence type="ECO:0000313" key="4">
    <source>
        <dbReference type="Proteomes" id="UP000219331"/>
    </source>
</evidence>
<sequence length="97" mass="10633">MAQALKDLREEVARMLDEARAAVGEMESDRTVFFQRRRNEEANLARRLTSAFDARTKVDFRGAAVSIAGIRSTSTSGLFGAVQNWLVASGKRIGGQS</sequence>